<evidence type="ECO:0000256" key="1">
    <source>
        <dbReference type="ARBA" id="ARBA00004429"/>
    </source>
</evidence>
<dbReference type="Gene3D" id="2.70.98.90">
    <property type="match status" value="1"/>
</dbReference>
<evidence type="ECO:0000313" key="17">
    <source>
        <dbReference type="EMBL" id="NNF06768.1"/>
    </source>
</evidence>
<organism evidence="17 18">
    <name type="scientific">Eiseniibacteriota bacterium</name>
    <dbReference type="NCBI Taxonomy" id="2212470"/>
    <lineage>
        <taxon>Bacteria</taxon>
        <taxon>Candidatus Eiseniibacteriota</taxon>
    </lineage>
</organism>
<gene>
    <name evidence="13 17" type="primary">yidC</name>
    <name evidence="17" type="ORF">HKN21_08405</name>
</gene>
<feature type="compositionally biased region" description="Polar residues" evidence="14">
    <location>
        <begin position="68"/>
        <end position="82"/>
    </location>
</feature>
<comment type="similarity">
    <text evidence="2 13">Belongs to the OXA1/ALB3/YidC family. Type 1 subfamily.</text>
</comment>
<dbReference type="HAMAP" id="MF_01810">
    <property type="entry name" value="YidC_type1"/>
    <property type="match status" value="1"/>
</dbReference>
<evidence type="ECO:0000259" key="15">
    <source>
        <dbReference type="Pfam" id="PF02096"/>
    </source>
</evidence>
<feature type="transmembrane region" description="Helical" evidence="13">
    <location>
        <begin position="469"/>
        <end position="490"/>
    </location>
</feature>
<keyword evidence="10 13" id="KW-0143">Chaperone</keyword>
<evidence type="ECO:0000256" key="12">
    <source>
        <dbReference type="ARBA" id="ARBA00033342"/>
    </source>
</evidence>
<keyword evidence="5 13" id="KW-1003">Cell membrane</keyword>
<evidence type="ECO:0000256" key="3">
    <source>
        <dbReference type="ARBA" id="ARBA00015325"/>
    </source>
</evidence>
<evidence type="ECO:0000256" key="6">
    <source>
        <dbReference type="ARBA" id="ARBA00022692"/>
    </source>
</evidence>
<dbReference type="AlphaFoldDB" id="A0A7Y2E7T0"/>
<dbReference type="InterPro" id="IPR038221">
    <property type="entry name" value="YidC_periplasmic_sf"/>
</dbReference>
<dbReference type="NCBIfam" id="TIGR03593">
    <property type="entry name" value="yidC_nterm"/>
    <property type="match status" value="1"/>
</dbReference>
<evidence type="ECO:0000256" key="9">
    <source>
        <dbReference type="ARBA" id="ARBA00023136"/>
    </source>
</evidence>
<evidence type="ECO:0000256" key="8">
    <source>
        <dbReference type="ARBA" id="ARBA00022989"/>
    </source>
</evidence>
<dbReference type="InterPro" id="IPR047196">
    <property type="entry name" value="YidC_ALB_C"/>
</dbReference>
<dbReference type="CDD" id="cd19961">
    <property type="entry name" value="EcYidC-like_peri"/>
    <property type="match status" value="1"/>
</dbReference>
<comment type="function">
    <text evidence="13">Required for the insertion and/or proper folding and/or complex formation of integral membrane proteins into the membrane. Involved in integration of membrane proteins that insert both dependently and independently of the Sec translocase complex, as well as at least some lipoproteins. Aids folding of multispanning membrane proteins.</text>
</comment>
<dbReference type="GO" id="GO:0032977">
    <property type="term" value="F:membrane insertase activity"/>
    <property type="evidence" value="ECO:0007669"/>
    <property type="project" value="InterPro"/>
</dbReference>
<protein>
    <recommendedName>
        <fullName evidence="3 13">Membrane protein insertase YidC</fullName>
    </recommendedName>
    <alternativeName>
        <fullName evidence="12 13">Foldase YidC</fullName>
    </alternativeName>
    <alternativeName>
        <fullName evidence="11 13">Membrane integrase YidC</fullName>
    </alternativeName>
    <alternativeName>
        <fullName evidence="13">Membrane protein YidC</fullName>
    </alternativeName>
</protein>
<dbReference type="InterPro" id="IPR028053">
    <property type="entry name" value="Membr_insert_YidC_N"/>
</dbReference>
<evidence type="ECO:0000256" key="5">
    <source>
        <dbReference type="ARBA" id="ARBA00022475"/>
    </source>
</evidence>
<keyword evidence="7 13" id="KW-0653">Protein transport</keyword>
<dbReference type="Pfam" id="PF02096">
    <property type="entry name" value="60KD_IMP"/>
    <property type="match status" value="1"/>
</dbReference>
<evidence type="ECO:0000256" key="11">
    <source>
        <dbReference type="ARBA" id="ARBA00033245"/>
    </source>
</evidence>
<sequence length="558" mass="62213">MDRRTILAVVLSTIVVLVFYTFIIPQPERNDRAGVADSTAVGGEPIVSTPRLEPGAGTTELDTPPSDLGQTTDPVSSPTSLGDSAAREELVTYENDLYEATFSSRGGELVSWTLKEYNNPGGNPVEMVMPGSRELGIVIVGERELDLSQVMFSAQSMDRSDGTKEIVFEAGNENSMVRKTYILEPNTYRARLNIELAGFPEENNYRIGWTDPVPRAEKNPKQDRDALGAVMLMGKDKETVKPKDFKNESRKEFEGNVRWAGVRNKYFAALVVPPEESSTRVLVSGSHEPADVGAEIILPLLQGRANHSFGLFVGPMEYNRLKASDDLQASVDWGWSLFKPISKLLLATMLWMYQFIPNYGWVIIIISLLTKLIFYPLTKTSLKSMRAMQKLQPEMTALREKYKGDQQELQKQTMALYKKHKVNPVGGCLPMLIQMPVFIALYAVLGNSIAMRNAPFVGWINDLSSPDTLFSVAGFAIHILPIILFIFTVLQQKMTPTNADPRQKMMGYMMPFVTLFIFYGFPAGLNLYWTVNSVATVAQQWLIHRDDPMPAAPAVSTT</sequence>
<dbReference type="Pfam" id="PF14849">
    <property type="entry name" value="YidC_periplas"/>
    <property type="match status" value="1"/>
</dbReference>
<evidence type="ECO:0000256" key="7">
    <source>
        <dbReference type="ARBA" id="ARBA00022927"/>
    </source>
</evidence>
<evidence type="ECO:0000256" key="14">
    <source>
        <dbReference type="SAM" id="MobiDB-lite"/>
    </source>
</evidence>
<feature type="domain" description="Membrane insertase YidC/Oxa/ALB C-terminal" evidence="15">
    <location>
        <begin position="359"/>
        <end position="545"/>
    </location>
</feature>
<dbReference type="InterPro" id="IPR028055">
    <property type="entry name" value="YidC/Oxa/ALB_C"/>
</dbReference>
<feature type="transmembrane region" description="Helical" evidence="13">
    <location>
        <begin position="428"/>
        <end position="449"/>
    </location>
</feature>
<dbReference type="GO" id="GO:0051205">
    <property type="term" value="P:protein insertion into membrane"/>
    <property type="evidence" value="ECO:0007669"/>
    <property type="project" value="TreeGrafter"/>
</dbReference>
<dbReference type="CDD" id="cd20070">
    <property type="entry name" value="5TM_YidC_Alb3"/>
    <property type="match status" value="1"/>
</dbReference>
<feature type="transmembrane region" description="Helical" evidence="13">
    <location>
        <begin position="6"/>
        <end position="24"/>
    </location>
</feature>
<keyword evidence="8 13" id="KW-1133">Transmembrane helix</keyword>
<evidence type="ECO:0000256" key="10">
    <source>
        <dbReference type="ARBA" id="ARBA00023186"/>
    </source>
</evidence>
<dbReference type="GO" id="GO:0005886">
    <property type="term" value="C:plasma membrane"/>
    <property type="evidence" value="ECO:0007669"/>
    <property type="project" value="UniProtKB-SubCell"/>
</dbReference>
<comment type="caution">
    <text evidence="17">The sequence shown here is derived from an EMBL/GenBank/DDBJ whole genome shotgun (WGS) entry which is preliminary data.</text>
</comment>
<keyword evidence="9 13" id="KW-0472">Membrane</keyword>
<evidence type="ECO:0000259" key="16">
    <source>
        <dbReference type="Pfam" id="PF14849"/>
    </source>
</evidence>
<dbReference type="Proteomes" id="UP000547674">
    <property type="component" value="Unassembled WGS sequence"/>
</dbReference>
<dbReference type="InterPro" id="IPR019998">
    <property type="entry name" value="Membr_insert_YidC"/>
</dbReference>
<dbReference type="NCBIfam" id="TIGR03592">
    <property type="entry name" value="yidC_oxa1_cterm"/>
    <property type="match status" value="1"/>
</dbReference>
<dbReference type="InterPro" id="IPR001708">
    <property type="entry name" value="YidC/ALB3/OXA1/COX18"/>
</dbReference>
<feature type="region of interest" description="Disordered" evidence="14">
    <location>
        <begin position="33"/>
        <end position="85"/>
    </location>
</feature>
<evidence type="ECO:0000313" key="18">
    <source>
        <dbReference type="Proteomes" id="UP000547674"/>
    </source>
</evidence>
<evidence type="ECO:0000256" key="2">
    <source>
        <dbReference type="ARBA" id="ARBA00010527"/>
    </source>
</evidence>
<comment type="subcellular location">
    <subcellularLocation>
        <location evidence="1">Cell inner membrane</location>
        <topology evidence="1">Multi-pass membrane protein</topology>
    </subcellularLocation>
    <subcellularLocation>
        <location evidence="13">Cell membrane</location>
        <topology evidence="13">Multi-pass membrane protein</topology>
    </subcellularLocation>
</comment>
<feature type="transmembrane region" description="Helical" evidence="13">
    <location>
        <begin position="359"/>
        <end position="378"/>
    </location>
</feature>
<dbReference type="PRINTS" id="PR01900">
    <property type="entry name" value="YIDCPROTEIN"/>
</dbReference>
<dbReference type="PRINTS" id="PR00701">
    <property type="entry name" value="60KDINNERMP"/>
</dbReference>
<dbReference type="PANTHER" id="PTHR12428">
    <property type="entry name" value="OXA1"/>
    <property type="match status" value="1"/>
</dbReference>
<dbReference type="EMBL" id="JABDJR010000329">
    <property type="protein sequence ID" value="NNF06768.1"/>
    <property type="molecule type" value="Genomic_DNA"/>
</dbReference>
<comment type="subunit">
    <text evidence="13">Interacts with the Sec translocase complex via SecD. Specifically interacts with transmembrane segments of nascent integral membrane proteins during membrane integration.</text>
</comment>
<feature type="transmembrane region" description="Helical" evidence="13">
    <location>
        <begin position="510"/>
        <end position="529"/>
    </location>
</feature>
<reference evidence="17 18" key="1">
    <citation type="submission" date="2020-03" db="EMBL/GenBank/DDBJ databases">
        <title>Metabolic flexibility allows generalist bacteria to become dominant in a frequently disturbed ecosystem.</title>
        <authorList>
            <person name="Chen Y.-J."/>
            <person name="Leung P.M."/>
            <person name="Bay S.K."/>
            <person name="Hugenholtz P."/>
            <person name="Kessler A.J."/>
            <person name="Shelley G."/>
            <person name="Waite D.W."/>
            <person name="Cook P.L."/>
            <person name="Greening C."/>
        </authorList>
    </citation>
    <scope>NUCLEOTIDE SEQUENCE [LARGE SCALE GENOMIC DNA]</scope>
    <source>
        <strain evidence="17">SS_bin_28</strain>
    </source>
</reference>
<dbReference type="GO" id="GO:0015031">
    <property type="term" value="P:protein transport"/>
    <property type="evidence" value="ECO:0007669"/>
    <property type="project" value="UniProtKB-KW"/>
</dbReference>
<accession>A0A7Y2E7T0</accession>
<feature type="domain" description="Membrane insertase YidC N-terminal" evidence="16">
    <location>
        <begin position="91"/>
        <end position="338"/>
    </location>
</feature>
<evidence type="ECO:0000256" key="4">
    <source>
        <dbReference type="ARBA" id="ARBA00022448"/>
    </source>
</evidence>
<proteinExistence type="inferred from homology"/>
<keyword evidence="6 13" id="KW-0812">Transmembrane</keyword>
<dbReference type="PANTHER" id="PTHR12428:SF65">
    <property type="entry name" value="CYTOCHROME C OXIDASE ASSEMBLY PROTEIN COX18, MITOCHONDRIAL"/>
    <property type="match status" value="1"/>
</dbReference>
<name>A0A7Y2E7T0_UNCEI</name>
<evidence type="ECO:0000256" key="13">
    <source>
        <dbReference type="HAMAP-Rule" id="MF_01810"/>
    </source>
</evidence>
<keyword evidence="4 13" id="KW-0813">Transport</keyword>